<evidence type="ECO:0000256" key="1">
    <source>
        <dbReference type="SAM" id="MobiDB-lite"/>
    </source>
</evidence>
<dbReference type="RefSeq" id="WP_206558079.1">
    <property type="nucleotide sequence ID" value="NZ_JAFKDB010000019.1"/>
</dbReference>
<feature type="region of interest" description="Disordered" evidence="1">
    <location>
        <begin position="1"/>
        <end position="34"/>
    </location>
</feature>
<sequence>MLKTTQPTADQSTHCPALRGRPTDNGSSHRSAAPGVIREPDTLYLIRPADRLRMLVEHGSLFGLEPVFTTADLKPWFTDMSDAAMRVMVNRQCAKADVILSVCHGVYQSARLSWNSHQILIAAARKLRGTTNFYLTMHGVQPAPFRADKRTFLVCLTSGRDAVLKSRQHGIIVLKHTALPIGELRSLLTWDETLRCLKAPDALATTDYLRHRSGLKSMLKNAGLGEDFPELMQNSGH</sequence>
<comment type="caution">
    <text evidence="2">The sequence shown here is derived from an EMBL/GenBank/DDBJ whole genome shotgun (WGS) entry which is preliminary data.</text>
</comment>
<evidence type="ECO:0000313" key="2">
    <source>
        <dbReference type="EMBL" id="MBN7771268.1"/>
    </source>
</evidence>
<proteinExistence type="predicted"/>
<organism evidence="2 3">
    <name type="scientific">Marinobacter daepoensis</name>
    <dbReference type="NCBI Taxonomy" id="262077"/>
    <lineage>
        <taxon>Bacteria</taxon>
        <taxon>Pseudomonadati</taxon>
        <taxon>Pseudomonadota</taxon>
        <taxon>Gammaproteobacteria</taxon>
        <taxon>Pseudomonadales</taxon>
        <taxon>Marinobacteraceae</taxon>
        <taxon>Marinobacter</taxon>
    </lineage>
</organism>
<gene>
    <name evidence="2" type="ORF">JYP53_15285</name>
</gene>
<dbReference type="Proteomes" id="UP000664344">
    <property type="component" value="Unassembled WGS sequence"/>
</dbReference>
<evidence type="ECO:0000313" key="3">
    <source>
        <dbReference type="Proteomes" id="UP000664344"/>
    </source>
</evidence>
<feature type="compositionally biased region" description="Polar residues" evidence="1">
    <location>
        <begin position="1"/>
        <end position="14"/>
    </location>
</feature>
<dbReference type="EMBL" id="JAFKDB010000019">
    <property type="protein sequence ID" value="MBN7771268.1"/>
    <property type="molecule type" value="Genomic_DNA"/>
</dbReference>
<protein>
    <submittedName>
        <fullName evidence="2">Uncharacterized protein</fullName>
    </submittedName>
</protein>
<accession>A0ABS3BID8</accession>
<reference evidence="2 3" key="1">
    <citation type="submission" date="2021-02" db="EMBL/GenBank/DDBJ databases">
        <title>PHA producing bacteria isolated from coastal sediment in Guangdong, Shenzhen.</title>
        <authorList>
            <person name="Zheng W."/>
            <person name="Yu S."/>
            <person name="Huang Y."/>
        </authorList>
    </citation>
    <scope>NUCLEOTIDE SEQUENCE [LARGE SCALE GENOMIC DNA]</scope>
    <source>
        <strain evidence="2 3">TN21-5</strain>
    </source>
</reference>
<name>A0ABS3BID8_9GAMM</name>
<keyword evidence="3" id="KW-1185">Reference proteome</keyword>